<gene>
    <name evidence="3" type="ORF">HW932_10900</name>
</gene>
<protein>
    <submittedName>
        <fullName evidence="3">ImmA/IrrE family metallo-endopeptidase</fullName>
    </submittedName>
</protein>
<keyword evidence="4" id="KW-1185">Reference proteome</keyword>
<evidence type="ECO:0000313" key="4">
    <source>
        <dbReference type="Proteomes" id="UP000592294"/>
    </source>
</evidence>
<dbReference type="InterPro" id="IPR052345">
    <property type="entry name" value="Rad_response_metalloprotease"/>
</dbReference>
<dbReference type="Proteomes" id="UP000592294">
    <property type="component" value="Unassembled WGS sequence"/>
</dbReference>
<feature type="domain" description="HTH cro/C1-type" evidence="2">
    <location>
        <begin position="12"/>
        <end position="66"/>
    </location>
</feature>
<comment type="similarity">
    <text evidence="1">Belongs to the short-chain fatty acyl-CoA assimilation regulator (ScfR) family.</text>
</comment>
<dbReference type="CDD" id="cd00093">
    <property type="entry name" value="HTH_XRE"/>
    <property type="match status" value="1"/>
</dbReference>
<organism evidence="3 4">
    <name type="scientific">Allochromatium humboldtianum</name>
    <dbReference type="NCBI Taxonomy" id="504901"/>
    <lineage>
        <taxon>Bacteria</taxon>
        <taxon>Pseudomonadati</taxon>
        <taxon>Pseudomonadota</taxon>
        <taxon>Gammaproteobacteria</taxon>
        <taxon>Chromatiales</taxon>
        <taxon>Chromatiaceae</taxon>
        <taxon>Allochromatium</taxon>
    </lineage>
</organism>
<sequence length="414" mass="45832">MSFNPITLGARLREARENRALSQQAVAEAIGLPRTAITQLEAGKRAVSTFELSRLAELYRRSILDFFQPAAIEEEDWLVALHRLAPGIEASGEVNDQVQHCLRLCLDGCALERLLGRPERSGPPAYAVATPKTPSEAVQHGEYVAAQERKRLGLGPTPIGDMSELIADQGIWSAGVHLPDEMSGLFLRHASIGMAILVNYTHARARKRFSYAHEYAHALLDRERTATVSTRENAPELIEKRANAFAAAFLMPADGVTDFIRSLDKGQPSRQEHAIFDVATEGRIETQTRPAPGSQAITHQDAALLAHHFGVSYKAAIFRLRSLSLVSPAECNKLLSRESEARAFLSFLQMLDDMEQPEKPEREDRELKTQIVQLAIEAYRREEISRGRLLDLSKNLGVSGATLIELAEAVKDED</sequence>
<dbReference type="PROSITE" id="PS50943">
    <property type="entry name" value="HTH_CROC1"/>
    <property type="match status" value="1"/>
</dbReference>
<accession>A0A850R506</accession>
<dbReference type="GO" id="GO:0003677">
    <property type="term" value="F:DNA binding"/>
    <property type="evidence" value="ECO:0007669"/>
    <property type="project" value="InterPro"/>
</dbReference>
<evidence type="ECO:0000256" key="1">
    <source>
        <dbReference type="ARBA" id="ARBA00007227"/>
    </source>
</evidence>
<dbReference type="AlphaFoldDB" id="A0A850R506"/>
<evidence type="ECO:0000259" key="2">
    <source>
        <dbReference type="PROSITE" id="PS50943"/>
    </source>
</evidence>
<dbReference type="InterPro" id="IPR010359">
    <property type="entry name" value="IrrE_HExxH"/>
</dbReference>
<dbReference type="SMART" id="SM00530">
    <property type="entry name" value="HTH_XRE"/>
    <property type="match status" value="1"/>
</dbReference>
<dbReference type="Pfam" id="PF06114">
    <property type="entry name" value="Peptidase_M78"/>
    <property type="match status" value="1"/>
</dbReference>
<dbReference type="InterPro" id="IPR010982">
    <property type="entry name" value="Lambda_DNA-bd_dom_sf"/>
</dbReference>
<name>A0A850R506_9GAMM</name>
<evidence type="ECO:0000313" key="3">
    <source>
        <dbReference type="EMBL" id="NVZ09769.1"/>
    </source>
</evidence>
<dbReference type="Pfam" id="PF01381">
    <property type="entry name" value="HTH_3"/>
    <property type="match status" value="1"/>
</dbReference>
<dbReference type="PANTHER" id="PTHR43236">
    <property type="entry name" value="ANTITOXIN HIGA1"/>
    <property type="match status" value="1"/>
</dbReference>
<reference evidence="3 4" key="1">
    <citation type="submission" date="2020-06" db="EMBL/GenBank/DDBJ databases">
        <title>Whole-genome sequence of Allochromatium humboldtianum DSM 21881, type strain.</title>
        <authorList>
            <person name="Kyndt J.A."/>
            <person name="Meyer T.E."/>
        </authorList>
    </citation>
    <scope>NUCLEOTIDE SEQUENCE [LARGE SCALE GENOMIC DNA]</scope>
    <source>
        <strain evidence="3 4">DSM 21881</strain>
    </source>
</reference>
<proteinExistence type="inferred from homology"/>
<dbReference type="Gene3D" id="1.10.10.2910">
    <property type="match status" value="1"/>
</dbReference>
<dbReference type="RefSeq" id="WP_176976519.1">
    <property type="nucleotide sequence ID" value="NZ_JABZEO010000006.1"/>
</dbReference>
<dbReference type="PANTHER" id="PTHR43236:SF2">
    <property type="entry name" value="BLL0069 PROTEIN"/>
    <property type="match status" value="1"/>
</dbReference>
<comment type="caution">
    <text evidence="3">The sequence shown here is derived from an EMBL/GenBank/DDBJ whole genome shotgun (WGS) entry which is preliminary data.</text>
</comment>
<dbReference type="InterPro" id="IPR001387">
    <property type="entry name" value="Cro/C1-type_HTH"/>
</dbReference>
<dbReference type="SUPFAM" id="SSF47413">
    <property type="entry name" value="lambda repressor-like DNA-binding domains"/>
    <property type="match status" value="1"/>
</dbReference>
<dbReference type="EMBL" id="JABZEO010000006">
    <property type="protein sequence ID" value="NVZ09769.1"/>
    <property type="molecule type" value="Genomic_DNA"/>
</dbReference>
<dbReference type="Gene3D" id="1.10.260.40">
    <property type="entry name" value="lambda repressor-like DNA-binding domains"/>
    <property type="match status" value="1"/>
</dbReference>